<evidence type="ECO:0000256" key="3">
    <source>
        <dbReference type="ARBA" id="ARBA00022840"/>
    </source>
</evidence>
<dbReference type="VEuPathDB" id="TriTrypDB:TEOVI_000166000"/>
<dbReference type="EMBL" id="CZPT02001358">
    <property type="protein sequence ID" value="SCU70091.1"/>
    <property type="molecule type" value="Genomic_DNA"/>
</dbReference>
<name>A0A1G4ICU4_TRYEQ</name>
<dbReference type="Proteomes" id="UP000195570">
    <property type="component" value="Unassembled WGS sequence"/>
</dbReference>
<dbReference type="InterPro" id="IPR027417">
    <property type="entry name" value="P-loop_NTPase"/>
</dbReference>
<comment type="similarity">
    <text evidence="1">Belongs to the AFG1 ATPase family.</text>
</comment>
<accession>A0A1G4ICU4</accession>
<comment type="caution">
    <text evidence="5">The sequence shown here is derived from an EMBL/GenBank/DDBJ whole genome shotgun (WGS) entry which is preliminary data.</text>
</comment>
<dbReference type="GeneID" id="92375600"/>
<organism evidence="5 6">
    <name type="scientific">Trypanosoma equiperdum</name>
    <dbReference type="NCBI Taxonomy" id="5694"/>
    <lineage>
        <taxon>Eukaryota</taxon>
        <taxon>Discoba</taxon>
        <taxon>Euglenozoa</taxon>
        <taxon>Kinetoplastea</taxon>
        <taxon>Metakinetoplastina</taxon>
        <taxon>Trypanosomatida</taxon>
        <taxon>Trypanosomatidae</taxon>
        <taxon>Trypanosoma</taxon>
    </lineage>
</organism>
<sequence>MRASLCTRNMWRAHVSDRRTVEEMYNCLVQKGVLREEPGQRLMVQACTKLANSIKVRESSSGKKGAEPPLAKGSGGKGTFANSGGYSGITSSYARLETCRALAQSLWHAGSHFLRRASPDTVTRDIKVHWPENLGVDKRTGLYLWGDVGIGKTLVMDLFELSEIPHVSKRRVHLHSFMCDLVKRLQKAETELRDHRLRPMDTVVNDILQESPILCLDEFQTIDVTHASLLAGFFSIALPRGLILFATSNRPPQDLTSISDSFARCVPLLWYYCDIVHCENIRDYRENASTGHHDAIFLHPNTIEAAAQLVRRVERGISGSRTWVKGATIWLYGRELVVPYHCGGIALFDFRDICGALGPPDFQCLAKTFHTVIITNIPQISRLNRNAAQQFVILVDELYQFNVKLLFTSEVPWGQLLRDGLGESPSVADSCYSEGEDERSGYAAYYGFRNEEELLSFNRIASRLKEMGCRHYLLRDHNHFVVLDYNFAALLE</sequence>
<evidence type="ECO:0000256" key="1">
    <source>
        <dbReference type="ARBA" id="ARBA00010322"/>
    </source>
</evidence>
<proteinExistence type="inferred from homology"/>
<dbReference type="NCBIfam" id="NF040713">
    <property type="entry name" value="ZapE"/>
    <property type="match status" value="1"/>
</dbReference>
<feature type="compositionally biased region" description="Basic and acidic residues" evidence="4">
    <location>
        <begin position="57"/>
        <end position="66"/>
    </location>
</feature>
<dbReference type="GO" id="GO:0016887">
    <property type="term" value="F:ATP hydrolysis activity"/>
    <property type="evidence" value="ECO:0007669"/>
    <property type="project" value="InterPro"/>
</dbReference>
<protein>
    <submittedName>
        <fullName evidence="5">ATPase, putative</fullName>
    </submittedName>
</protein>
<dbReference type="RefSeq" id="XP_067080965.1">
    <property type="nucleotide sequence ID" value="XM_067224864.1"/>
</dbReference>
<reference evidence="5" key="1">
    <citation type="submission" date="2016-09" db="EMBL/GenBank/DDBJ databases">
        <authorList>
            <person name="Hebert L."/>
            <person name="Moumen B."/>
        </authorList>
    </citation>
    <scope>NUCLEOTIDE SEQUENCE [LARGE SCALE GENOMIC DNA]</scope>
    <source>
        <strain evidence="5">OVI</strain>
    </source>
</reference>
<evidence type="ECO:0000256" key="2">
    <source>
        <dbReference type="ARBA" id="ARBA00022741"/>
    </source>
</evidence>
<dbReference type="Gene3D" id="3.40.50.300">
    <property type="entry name" value="P-loop containing nucleotide triphosphate hydrolases"/>
    <property type="match status" value="1"/>
</dbReference>
<dbReference type="GO" id="GO:0005524">
    <property type="term" value="F:ATP binding"/>
    <property type="evidence" value="ECO:0007669"/>
    <property type="project" value="UniProtKB-KW"/>
</dbReference>
<keyword evidence="2" id="KW-0547">Nucleotide-binding</keyword>
<gene>
    <name evidence="5" type="ORF">TEOVI_000166000</name>
</gene>
<dbReference type="GO" id="GO:0005739">
    <property type="term" value="C:mitochondrion"/>
    <property type="evidence" value="ECO:0007669"/>
    <property type="project" value="TreeGrafter"/>
</dbReference>
<dbReference type="PANTHER" id="PTHR12169">
    <property type="entry name" value="ATPASE N2B"/>
    <property type="match status" value="1"/>
</dbReference>
<evidence type="ECO:0000256" key="4">
    <source>
        <dbReference type="SAM" id="MobiDB-lite"/>
    </source>
</evidence>
<dbReference type="AlphaFoldDB" id="A0A1G4ICU4"/>
<dbReference type="InterPro" id="IPR005654">
    <property type="entry name" value="ATPase_AFG1-like"/>
</dbReference>
<evidence type="ECO:0000313" key="5">
    <source>
        <dbReference type="EMBL" id="SCU70091.1"/>
    </source>
</evidence>
<dbReference type="PANTHER" id="PTHR12169:SF28">
    <property type="entry name" value="PUTATIVE-RELATED"/>
    <property type="match status" value="1"/>
</dbReference>
<dbReference type="FunFam" id="3.40.50.300:FF:004298">
    <property type="entry name" value="ATPase, putative"/>
    <property type="match status" value="1"/>
</dbReference>
<evidence type="ECO:0000313" key="6">
    <source>
        <dbReference type="Proteomes" id="UP000195570"/>
    </source>
</evidence>
<dbReference type="SUPFAM" id="SSF52540">
    <property type="entry name" value="P-loop containing nucleoside triphosphate hydrolases"/>
    <property type="match status" value="1"/>
</dbReference>
<dbReference type="Pfam" id="PF03969">
    <property type="entry name" value="AFG1_ATPase"/>
    <property type="match status" value="1"/>
</dbReference>
<keyword evidence="6" id="KW-1185">Reference proteome</keyword>
<keyword evidence="3" id="KW-0067">ATP-binding</keyword>
<feature type="region of interest" description="Disordered" evidence="4">
    <location>
        <begin position="57"/>
        <end position="77"/>
    </location>
</feature>